<feature type="non-terminal residue" evidence="3">
    <location>
        <position position="1"/>
    </location>
</feature>
<accession>A0A2G8LGB7</accession>
<dbReference type="PROSITE" id="PS50068">
    <property type="entry name" value="LDLRA_2"/>
    <property type="match status" value="1"/>
</dbReference>
<proteinExistence type="predicted"/>
<keyword evidence="4" id="KW-1185">Reference proteome</keyword>
<dbReference type="InterPro" id="IPR002172">
    <property type="entry name" value="LDrepeatLR_classA_rpt"/>
</dbReference>
<evidence type="ECO:0000256" key="2">
    <source>
        <dbReference type="PROSITE-ProRule" id="PRU00124"/>
    </source>
</evidence>
<dbReference type="SUPFAM" id="SSF57424">
    <property type="entry name" value="LDL receptor-like module"/>
    <property type="match status" value="1"/>
</dbReference>
<dbReference type="Proteomes" id="UP000230750">
    <property type="component" value="Unassembled WGS sequence"/>
</dbReference>
<reference evidence="3 4" key="1">
    <citation type="journal article" date="2017" name="PLoS Biol.">
        <title>The sea cucumber genome provides insights into morphological evolution and visceral regeneration.</title>
        <authorList>
            <person name="Zhang X."/>
            <person name="Sun L."/>
            <person name="Yuan J."/>
            <person name="Sun Y."/>
            <person name="Gao Y."/>
            <person name="Zhang L."/>
            <person name="Li S."/>
            <person name="Dai H."/>
            <person name="Hamel J.F."/>
            <person name="Liu C."/>
            <person name="Yu Y."/>
            <person name="Liu S."/>
            <person name="Lin W."/>
            <person name="Guo K."/>
            <person name="Jin S."/>
            <person name="Xu P."/>
            <person name="Storey K.B."/>
            <person name="Huan P."/>
            <person name="Zhang T."/>
            <person name="Zhou Y."/>
            <person name="Zhang J."/>
            <person name="Lin C."/>
            <person name="Li X."/>
            <person name="Xing L."/>
            <person name="Huo D."/>
            <person name="Sun M."/>
            <person name="Wang L."/>
            <person name="Mercier A."/>
            <person name="Li F."/>
            <person name="Yang H."/>
            <person name="Xiang J."/>
        </authorList>
    </citation>
    <scope>NUCLEOTIDE SEQUENCE [LARGE SCALE GENOMIC DNA]</scope>
    <source>
        <strain evidence="3">Shaxun</strain>
        <tissue evidence="3">Muscle</tissue>
    </source>
</reference>
<dbReference type="OrthoDB" id="9867095at2759"/>
<dbReference type="CDD" id="cd00112">
    <property type="entry name" value="LDLa"/>
    <property type="match status" value="1"/>
</dbReference>
<gene>
    <name evidence="3" type="ORF">BSL78_03849</name>
</gene>
<dbReference type="AlphaFoldDB" id="A0A2G8LGB7"/>
<name>A0A2G8LGB7_STIJA</name>
<evidence type="ECO:0008006" key="5">
    <source>
        <dbReference type="Google" id="ProtNLM"/>
    </source>
</evidence>
<organism evidence="3 4">
    <name type="scientific">Stichopus japonicus</name>
    <name type="common">Sea cucumber</name>
    <dbReference type="NCBI Taxonomy" id="307972"/>
    <lineage>
        <taxon>Eukaryota</taxon>
        <taxon>Metazoa</taxon>
        <taxon>Echinodermata</taxon>
        <taxon>Eleutherozoa</taxon>
        <taxon>Echinozoa</taxon>
        <taxon>Holothuroidea</taxon>
        <taxon>Aspidochirotacea</taxon>
        <taxon>Aspidochirotida</taxon>
        <taxon>Stichopodidae</taxon>
        <taxon>Apostichopus</taxon>
    </lineage>
</organism>
<dbReference type="SMART" id="SM00192">
    <property type="entry name" value="LDLa"/>
    <property type="match status" value="1"/>
</dbReference>
<feature type="disulfide bond" evidence="2">
    <location>
        <begin position="9"/>
        <end position="27"/>
    </location>
</feature>
<evidence type="ECO:0000313" key="4">
    <source>
        <dbReference type="Proteomes" id="UP000230750"/>
    </source>
</evidence>
<keyword evidence="1 2" id="KW-1015">Disulfide bond</keyword>
<dbReference type="EMBL" id="MRZV01000089">
    <property type="protein sequence ID" value="PIK59210.1"/>
    <property type="molecule type" value="Genomic_DNA"/>
</dbReference>
<dbReference type="Pfam" id="PF00057">
    <property type="entry name" value="Ldl_recept_a"/>
    <property type="match status" value="1"/>
</dbReference>
<comment type="caution">
    <text evidence="3">The sequence shown here is derived from an EMBL/GenBank/DDBJ whole genome shotgun (WGS) entry which is preliminary data.</text>
</comment>
<comment type="caution">
    <text evidence="2">Lacks conserved residue(s) required for the propagation of feature annotation.</text>
</comment>
<evidence type="ECO:0000256" key="1">
    <source>
        <dbReference type="ARBA" id="ARBA00023157"/>
    </source>
</evidence>
<protein>
    <recommendedName>
        <fullName evidence="5">CUB domain-containing protein</fullName>
    </recommendedName>
</protein>
<dbReference type="Gene3D" id="4.10.400.10">
    <property type="entry name" value="Low-density Lipoprotein Receptor"/>
    <property type="match status" value="1"/>
</dbReference>
<evidence type="ECO:0000313" key="3">
    <source>
        <dbReference type="EMBL" id="PIK59210.1"/>
    </source>
</evidence>
<dbReference type="InterPro" id="IPR036055">
    <property type="entry name" value="LDL_receptor-like_sf"/>
</dbReference>
<sequence>IDCKDEFNCQNGACISQKSVCDRYIDCANGFDENDNFSKVTYVTNRYTILSYDGDNRSCGIQQEVFIAPEGLELLLNIDYLNMQFQGDMLSIGNGNIIHERILLEYSNWALLSEIRVLSDGGVMWISVLFGDEYSSFGGYVE</sequence>
<dbReference type="STRING" id="307972.A0A2G8LGB7"/>